<protein>
    <submittedName>
        <fullName evidence="2 4">Neuropeptide</fullName>
    </submittedName>
</protein>
<reference evidence="2 3" key="1">
    <citation type="journal article" date="2013" name="Nature">
        <title>The genomes of four tapeworm species reveal adaptations to parasitism.</title>
        <authorList>
            <person name="Tsai I.J."/>
            <person name="Zarowiecki M."/>
            <person name="Holroyd N."/>
            <person name="Garciarrubio A."/>
            <person name="Sanchez-Flores A."/>
            <person name="Brooks K.L."/>
            <person name="Tracey A."/>
            <person name="Bobes R.J."/>
            <person name="Fragoso G."/>
            <person name="Sciutto E."/>
            <person name="Aslett M."/>
            <person name="Beasley H."/>
            <person name="Bennett H.M."/>
            <person name="Cai J."/>
            <person name="Camicia F."/>
            <person name="Clark R."/>
            <person name="Cucher M."/>
            <person name="De Silva N."/>
            <person name="Day T.A."/>
            <person name="Deplazes P."/>
            <person name="Estrada K."/>
            <person name="Fernandez C."/>
            <person name="Holland P.W."/>
            <person name="Hou J."/>
            <person name="Hu S."/>
            <person name="Huckvale T."/>
            <person name="Hung S.S."/>
            <person name="Kamenetzky L."/>
            <person name="Keane J.A."/>
            <person name="Kiss F."/>
            <person name="Koziol U."/>
            <person name="Lambert O."/>
            <person name="Liu K."/>
            <person name="Luo X."/>
            <person name="Luo Y."/>
            <person name="Macchiaroli N."/>
            <person name="Nichol S."/>
            <person name="Paps J."/>
            <person name="Parkinson J."/>
            <person name="Pouchkina-Stantcheva N."/>
            <person name="Riddiford N."/>
            <person name="Rosenzvit M."/>
            <person name="Salinas G."/>
            <person name="Wasmuth J.D."/>
            <person name="Zamanian M."/>
            <person name="Zheng Y."/>
            <person name="Cai X."/>
            <person name="Soberon X."/>
            <person name="Olson P.D."/>
            <person name="Laclette J.P."/>
            <person name="Brehm K."/>
            <person name="Berriman M."/>
            <person name="Garciarrubio A."/>
            <person name="Bobes R.J."/>
            <person name="Fragoso G."/>
            <person name="Sanchez-Flores A."/>
            <person name="Estrada K."/>
            <person name="Cevallos M.A."/>
            <person name="Morett E."/>
            <person name="Gonzalez V."/>
            <person name="Portillo T."/>
            <person name="Ochoa-Leyva A."/>
            <person name="Jose M.V."/>
            <person name="Sciutto E."/>
            <person name="Landa A."/>
            <person name="Jimenez L."/>
            <person name="Valdes V."/>
            <person name="Carrero J.C."/>
            <person name="Larralde C."/>
            <person name="Morales-Montor J."/>
            <person name="Limon-Lason J."/>
            <person name="Soberon X."/>
            <person name="Laclette J.P."/>
        </authorList>
    </citation>
    <scope>NUCLEOTIDE SEQUENCE [LARGE SCALE GENOMIC DNA]</scope>
</reference>
<reference evidence="4" key="3">
    <citation type="submission" date="2020-10" db="UniProtKB">
        <authorList>
            <consortium name="WormBaseParasite"/>
        </authorList>
    </citation>
    <scope>IDENTIFICATION</scope>
</reference>
<dbReference type="GO" id="GO:0007218">
    <property type="term" value="P:neuropeptide signaling pathway"/>
    <property type="evidence" value="ECO:0007669"/>
    <property type="project" value="UniProtKB-KW"/>
</dbReference>
<dbReference type="Proteomes" id="UP000492820">
    <property type="component" value="Unassembled WGS sequence"/>
</dbReference>
<dbReference type="EMBL" id="LK028580">
    <property type="protein sequence ID" value="CDS20101.1"/>
    <property type="molecule type" value="Genomic_DNA"/>
</dbReference>
<evidence type="ECO:0000313" key="4">
    <source>
        <dbReference type="WBParaSite" id="EgrG_000229800"/>
    </source>
</evidence>
<evidence type="ECO:0000313" key="3">
    <source>
        <dbReference type="Proteomes" id="UP000492820"/>
    </source>
</evidence>
<keyword evidence="2" id="KW-0527">Neuropeptide</keyword>
<name>A0A068WR12_ECHGR</name>
<dbReference type="WBParaSite" id="EgrG_000229800">
    <property type="protein sequence ID" value="EgrG_000229800"/>
    <property type="gene ID" value="EgrG_000229800"/>
</dbReference>
<accession>A0A068WR12</accession>
<feature type="chain" id="PRO_5035983468" evidence="1">
    <location>
        <begin position="22"/>
        <end position="78"/>
    </location>
</feature>
<evidence type="ECO:0000256" key="1">
    <source>
        <dbReference type="SAM" id="SignalP"/>
    </source>
</evidence>
<feature type="signal peptide" evidence="1">
    <location>
        <begin position="1"/>
        <end position="21"/>
    </location>
</feature>
<sequence length="78" mass="9575">MKAFYAVLFTVLAMIVLTITAEEPKSHEEDKRMLYWKRDGLEDLDDEELDTYGRIIPFLKMRNRFGRLHNYRKRMVYW</sequence>
<gene>
    <name evidence="2" type="ORF">EgrG_000229800</name>
</gene>
<proteinExistence type="predicted"/>
<organism evidence="2">
    <name type="scientific">Echinococcus granulosus</name>
    <name type="common">Hydatid tapeworm</name>
    <dbReference type="NCBI Taxonomy" id="6210"/>
    <lineage>
        <taxon>Eukaryota</taxon>
        <taxon>Metazoa</taxon>
        <taxon>Spiralia</taxon>
        <taxon>Lophotrochozoa</taxon>
        <taxon>Platyhelminthes</taxon>
        <taxon>Cestoda</taxon>
        <taxon>Eucestoda</taxon>
        <taxon>Cyclophyllidea</taxon>
        <taxon>Taeniidae</taxon>
        <taxon>Echinococcus</taxon>
        <taxon>Echinococcus granulosus group</taxon>
    </lineage>
</organism>
<keyword evidence="1" id="KW-0732">Signal</keyword>
<dbReference type="AlphaFoldDB" id="A0A068WR12"/>
<evidence type="ECO:0000313" key="2">
    <source>
        <dbReference type="EMBL" id="CDS20101.1"/>
    </source>
</evidence>
<reference evidence="2" key="2">
    <citation type="submission" date="2014-06" db="EMBL/GenBank/DDBJ databases">
        <authorList>
            <person name="Aslett M."/>
        </authorList>
    </citation>
    <scope>NUCLEOTIDE SEQUENCE</scope>
</reference>